<geneLocation type="plasmid" evidence="1 2">
    <name>p-SCP1</name>
</geneLocation>
<sequence length="89" mass="10288">MEHQSLHDRLHALGQKIHAAEEKLREQAHHRNVSAHLTAQDLKERYAHLQSRLDNDAAEAEAHGHHVTDLERSFQQWIDSFDVTHVSSN</sequence>
<dbReference type="Proteomes" id="UP000596387">
    <property type="component" value="Plasmid p-SCP1"/>
</dbReference>
<name>A0ABX7FDI8_9RHOB</name>
<dbReference type="EMBL" id="CP047167">
    <property type="protein sequence ID" value="QRF68646.1"/>
    <property type="molecule type" value="Genomic_DNA"/>
</dbReference>
<dbReference type="RefSeq" id="WP_023851577.1">
    <property type="nucleotide sequence ID" value="NZ_CP047167.1"/>
</dbReference>
<gene>
    <name evidence="1" type="ORF">GQA70_19875</name>
</gene>
<organism evidence="1 2">
    <name type="scientific">Ponticoccus alexandrii</name>
    <dbReference type="NCBI Taxonomy" id="1943633"/>
    <lineage>
        <taxon>Bacteria</taxon>
        <taxon>Pseudomonadati</taxon>
        <taxon>Pseudomonadota</taxon>
        <taxon>Alphaproteobacteria</taxon>
        <taxon>Rhodobacterales</taxon>
        <taxon>Roseobacteraceae</taxon>
        <taxon>Ponticoccus</taxon>
    </lineage>
</organism>
<keyword evidence="1" id="KW-0614">Plasmid</keyword>
<reference evidence="1 2" key="1">
    <citation type="submission" date="2019-12" db="EMBL/GenBank/DDBJ databases">
        <title>Complete Genome Sequence of a Quorum-Sensing Bacterium,Rhodobacteraceae bacterium C31, Isolated from a marine microalgae symbiotic bacteria.</title>
        <authorList>
            <person name="Zhang Y."/>
        </authorList>
    </citation>
    <scope>NUCLEOTIDE SEQUENCE [LARGE SCALE GENOMIC DNA]</scope>
    <source>
        <strain evidence="1 2">C31</strain>
        <plasmid evidence="1 2">p-SCP1</plasmid>
    </source>
</reference>
<protein>
    <submittedName>
        <fullName evidence="1">3-ketoacyl-ACP reductase</fullName>
    </submittedName>
</protein>
<keyword evidence="2" id="KW-1185">Reference proteome</keyword>
<evidence type="ECO:0000313" key="2">
    <source>
        <dbReference type="Proteomes" id="UP000596387"/>
    </source>
</evidence>
<evidence type="ECO:0000313" key="1">
    <source>
        <dbReference type="EMBL" id="QRF68646.1"/>
    </source>
</evidence>
<proteinExistence type="predicted"/>
<accession>A0ABX7FDI8</accession>